<organism evidence="1 2">
    <name type="scientific">Allosphingosinicella flava</name>
    <dbReference type="NCBI Taxonomy" id="2771430"/>
    <lineage>
        <taxon>Bacteria</taxon>
        <taxon>Pseudomonadati</taxon>
        <taxon>Pseudomonadota</taxon>
        <taxon>Alphaproteobacteria</taxon>
        <taxon>Sphingomonadales</taxon>
        <taxon>Sphingomonadaceae</taxon>
        <taxon>Allosphingosinicella</taxon>
    </lineage>
</organism>
<dbReference type="Proteomes" id="UP000594873">
    <property type="component" value="Chromosome"/>
</dbReference>
<sequence length="64" mass="6877">MTKKKKKTHPGDKAIRAIKRADKAAAEATAPYRRHGAIRTLSAFSEIGDQPPPQAIAWGAPARA</sequence>
<keyword evidence="2" id="KW-1185">Reference proteome</keyword>
<gene>
    <name evidence="1" type="ORF">IC614_07550</name>
</gene>
<dbReference type="AlphaFoldDB" id="A0A7T2LL73"/>
<dbReference type="RefSeq" id="WP_200970747.1">
    <property type="nucleotide sequence ID" value="NZ_CP065592.1"/>
</dbReference>
<name>A0A7T2LL73_9SPHN</name>
<reference evidence="1 2" key="1">
    <citation type="submission" date="2020-11" db="EMBL/GenBank/DDBJ databases">
        <title>Genome seq and assembly of Sphingosinicella sp.</title>
        <authorList>
            <person name="Chhetri G."/>
        </authorList>
    </citation>
    <scope>NUCLEOTIDE SEQUENCE [LARGE SCALE GENOMIC DNA]</scope>
    <source>
        <strain evidence="1 2">UDD2</strain>
    </source>
</reference>
<dbReference type="EMBL" id="CP065592">
    <property type="protein sequence ID" value="QPQ54220.1"/>
    <property type="molecule type" value="Genomic_DNA"/>
</dbReference>
<proteinExistence type="predicted"/>
<accession>A0A7T2LL73</accession>
<dbReference type="KEGG" id="sflv:IC614_07550"/>
<evidence type="ECO:0000313" key="1">
    <source>
        <dbReference type="EMBL" id="QPQ54220.1"/>
    </source>
</evidence>
<evidence type="ECO:0000313" key="2">
    <source>
        <dbReference type="Proteomes" id="UP000594873"/>
    </source>
</evidence>
<protein>
    <submittedName>
        <fullName evidence="1">Uncharacterized protein</fullName>
    </submittedName>
</protein>